<evidence type="ECO:0008006" key="4">
    <source>
        <dbReference type="Google" id="ProtNLM"/>
    </source>
</evidence>
<organism evidence="2 3">
    <name type="scientific">Adhaeretor mobilis</name>
    <dbReference type="NCBI Taxonomy" id="1930276"/>
    <lineage>
        <taxon>Bacteria</taxon>
        <taxon>Pseudomonadati</taxon>
        <taxon>Planctomycetota</taxon>
        <taxon>Planctomycetia</taxon>
        <taxon>Pirellulales</taxon>
        <taxon>Lacipirellulaceae</taxon>
        <taxon>Adhaeretor</taxon>
    </lineage>
</organism>
<keyword evidence="1" id="KW-0732">Signal</keyword>
<dbReference type="KEGG" id="amob:HG15A2_39680"/>
<proteinExistence type="predicted"/>
<feature type="chain" id="PRO_5022218243" description="DUF4252 domain-containing protein" evidence="1">
    <location>
        <begin position="42"/>
        <end position="245"/>
    </location>
</feature>
<dbReference type="InterPro" id="IPR025348">
    <property type="entry name" value="DUF4252"/>
</dbReference>
<feature type="signal peptide" evidence="1">
    <location>
        <begin position="1"/>
        <end position="41"/>
    </location>
</feature>
<name>A0A517N0G1_9BACT</name>
<dbReference type="Proteomes" id="UP000319852">
    <property type="component" value="Chromosome"/>
</dbReference>
<protein>
    <recommendedName>
        <fullName evidence="4">DUF4252 domain-containing protein</fullName>
    </recommendedName>
</protein>
<evidence type="ECO:0000313" key="3">
    <source>
        <dbReference type="Proteomes" id="UP000319852"/>
    </source>
</evidence>
<evidence type="ECO:0000313" key="2">
    <source>
        <dbReference type="EMBL" id="QDT00629.1"/>
    </source>
</evidence>
<dbReference type="EMBL" id="CP036263">
    <property type="protein sequence ID" value="QDT00629.1"/>
    <property type="molecule type" value="Genomic_DNA"/>
</dbReference>
<dbReference type="PROSITE" id="PS51257">
    <property type="entry name" value="PROKAR_LIPOPROTEIN"/>
    <property type="match status" value="1"/>
</dbReference>
<keyword evidence="3" id="KW-1185">Reference proteome</keyword>
<accession>A0A517N0G1</accession>
<sequence precursor="true">MVVRSRVFDSRTGRRKPRASFTLSALAALAVVACGSAVGFAQSTDAAAGAELGRIEFDYQDGPEAVLEVDLGKGMLTDVSGLIEAALAGLVEGLLDSEQGDQSQAVAQTADYVNSVQQIVAVLGSAVSEVRVRGFDRLTDEDEPARTALIAHYQQRIRNSDWDDLLRVKDHGASAVVSVLREEGAIRGLFVMGSEGNNLILVNVVCDLSPEKVKTVTKQLAELGMKFGLKKELEKAMQEIQRELH</sequence>
<dbReference type="RefSeq" id="WP_145062242.1">
    <property type="nucleotide sequence ID" value="NZ_CP036263.1"/>
</dbReference>
<dbReference type="OrthoDB" id="282368at2"/>
<reference evidence="2 3" key="1">
    <citation type="submission" date="2019-02" db="EMBL/GenBank/DDBJ databases">
        <title>Deep-cultivation of Planctomycetes and their phenomic and genomic characterization uncovers novel biology.</title>
        <authorList>
            <person name="Wiegand S."/>
            <person name="Jogler M."/>
            <person name="Boedeker C."/>
            <person name="Pinto D."/>
            <person name="Vollmers J."/>
            <person name="Rivas-Marin E."/>
            <person name="Kohn T."/>
            <person name="Peeters S.H."/>
            <person name="Heuer A."/>
            <person name="Rast P."/>
            <person name="Oberbeckmann S."/>
            <person name="Bunk B."/>
            <person name="Jeske O."/>
            <person name="Meyerdierks A."/>
            <person name="Storesund J.E."/>
            <person name="Kallscheuer N."/>
            <person name="Luecker S."/>
            <person name="Lage O.M."/>
            <person name="Pohl T."/>
            <person name="Merkel B.J."/>
            <person name="Hornburger P."/>
            <person name="Mueller R.-W."/>
            <person name="Bruemmer F."/>
            <person name="Labrenz M."/>
            <person name="Spormann A.M."/>
            <person name="Op den Camp H."/>
            <person name="Overmann J."/>
            <person name="Amann R."/>
            <person name="Jetten M.S.M."/>
            <person name="Mascher T."/>
            <person name="Medema M.H."/>
            <person name="Devos D.P."/>
            <person name="Kaster A.-K."/>
            <person name="Ovreas L."/>
            <person name="Rohde M."/>
            <person name="Galperin M.Y."/>
            <person name="Jogler C."/>
        </authorList>
    </citation>
    <scope>NUCLEOTIDE SEQUENCE [LARGE SCALE GENOMIC DNA]</scope>
    <source>
        <strain evidence="2 3">HG15A2</strain>
    </source>
</reference>
<evidence type="ECO:0000256" key="1">
    <source>
        <dbReference type="SAM" id="SignalP"/>
    </source>
</evidence>
<gene>
    <name evidence="2" type="ORF">HG15A2_39680</name>
</gene>
<dbReference type="AlphaFoldDB" id="A0A517N0G1"/>
<dbReference type="Pfam" id="PF14060">
    <property type="entry name" value="DUF4252"/>
    <property type="match status" value="1"/>
</dbReference>